<evidence type="ECO:0000313" key="3">
    <source>
        <dbReference type="Proteomes" id="UP000255164"/>
    </source>
</evidence>
<organism evidence="2 3">
    <name type="scientific">Escherichia coli</name>
    <dbReference type="NCBI Taxonomy" id="562"/>
    <lineage>
        <taxon>Bacteria</taxon>
        <taxon>Pseudomonadati</taxon>
        <taxon>Pseudomonadota</taxon>
        <taxon>Gammaproteobacteria</taxon>
        <taxon>Enterobacterales</taxon>
        <taxon>Enterobacteriaceae</taxon>
        <taxon>Escherichia</taxon>
    </lineage>
</organism>
<evidence type="ECO:0000256" key="1">
    <source>
        <dbReference type="SAM" id="Phobius"/>
    </source>
</evidence>
<accession>A0A376H953</accession>
<evidence type="ECO:0000313" key="2">
    <source>
        <dbReference type="EMBL" id="STE02236.1"/>
    </source>
</evidence>
<dbReference type="Proteomes" id="UP000255164">
    <property type="component" value="Unassembled WGS sequence"/>
</dbReference>
<evidence type="ECO:0008006" key="4">
    <source>
        <dbReference type="Google" id="ProtNLM"/>
    </source>
</evidence>
<keyword evidence="1" id="KW-1133">Transmembrane helix</keyword>
<proteinExistence type="predicted"/>
<sequence>MKKISDEQINIEAQSGYRPWTIDSGIGLLPFSELGDREFELLCYLLVKNEIEDGKHKNISSISLMQGVSERGRDCVLYHNGVVSGLIQCKKMQGRITRPQALREIIKFLLFSIIDNSCFPLLIVSNISCMYQMTSLKLQTH</sequence>
<gene>
    <name evidence="2" type="ORF">NCTC10082_00529</name>
</gene>
<dbReference type="AlphaFoldDB" id="A0A376H953"/>
<keyword evidence="1" id="KW-0812">Transmembrane</keyword>
<reference evidence="2 3" key="1">
    <citation type="submission" date="2018-06" db="EMBL/GenBank/DDBJ databases">
        <authorList>
            <consortium name="Pathogen Informatics"/>
            <person name="Doyle S."/>
        </authorList>
    </citation>
    <scope>NUCLEOTIDE SEQUENCE [LARGE SCALE GENOMIC DNA]</scope>
    <source>
        <strain evidence="2 3">NCTC10082</strain>
    </source>
</reference>
<name>A0A376H953_ECOLX</name>
<keyword evidence="1" id="KW-0472">Membrane</keyword>
<protein>
    <recommendedName>
        <fullName evidence="4">Restriction endonuclease type IV Mrr domain-containing protein</fullName>
    </recommendedName>
</protein>
<dbReference type="EMBL" id="UFZA01000001">
    <property type="protein sequence ID" value="STE02236.1"/>
    <property type="molecule type" value="Genomic_DNA"/>
</dbReference>
<dbReference type="RefSeq" id="WP_236283660.1">
    <property type="nucleotide sequence ID" value="NZ_BLCL01000371.1"/>
</dbReference>
<feature type="transmembrane region" description="Helical" evidence="1">
    <location>
        <begin position="108"/>
        <end position="133"/>
    </location>
</feature>